<dbReference type="Proteomes" id="UP000095283">
    <property type="component" value="Unplaced"/>
</dbReference>
<evidence type="ECO:0000313" key="4">
    <source>
        <dbReference type="WBParaSite" id="Hba_14499"/>
    </source>
</evidence>
<feature type="chain" id="PRO_5009311102" evidence="2">
    <location>
        <begin position="23"/>
        <end position="304"/>
    </location>
</feature>
<evidence type="ECO:0000256" key="1">
    <source>
        <dbReference type="SAM" id="MobiDB-lite"/>
    </source>
</evidence>
<keyword evidence="2" id="KW-0732">Signal</keyword>
<reference evidence="4" key="1">
    <citation type="submission" date="2016-11" db="UniProtKB">
        <authorList>
            <consortium name="WormBaseParasite"/>
        </authorList>
    </citation>
    <scope>IDENTIFICATION</scope>
</reference>
<name>A0A1I7XAW3_HETBA</name>
<dbReference type="WBParaSite" id="Hba_14499">
    <property type="protein sequence ID" value="Hba_14499"/>
    <property type="gene ID" value="Hba_14499"/>
</dbReference>
<proteinExistence type="predicted"/>
<feature type="compositionally biased region" description="Basic and acidic residues" evidence="1">
    <location>
        <begin position="169"/>
        <end position="180"/>
    </location>
</feature>
<feature type="signal peptide" evidence="2">
    <location>
        <begin position="1"/>
        <end position="22"/>
    </location>
</feature>
<evidence type="ECO:0000256" key="2">
    <source>
        <dbReference type="SAM" id="SignalP"/>
    </source>
</evidence>
<organism evidence="3 4">
    <name type="scientific">Heterorhabditis bacteriophora</name>
    <name type="common">Entomopathogenic nematode worm</name>
    <dbReference type="NCBI Taxonomy" id="37862"/>
    <lineage>
        <taxon>Eukaryota</taxon>
        <taxon>Metazoa</taxon>
        <taxon>Ecdysozoa</taxon>
        <taxon>Nematoda</taxon>
        <taxon>Chromadorea</taxon>
        <taxon>Rhabditida</taxon>
        <taxon>Rhabditina</taxon>
        <taxon>Rhabditomorpha</taxon>
        <taxon>Strongyloidea</taxon>
        <taxon>Heterorhabditidae</taxon>
        <taxon>Heterorhabditis</taxon>
    </lineage>
</organism>
<keyword evidence="3" id="KW-1185">Reference proteome</keyword>
<evidence type="ECO:0000313" key="3">
    <source>
        <dbReference type="Proteomes" id="UP000095283"/>
    </source>
</evidence>
<protein>
    <submittedName>
        <fullName evidence="4">Uncharacterized protein</fullName>
    </submittedName>
</protein>
<sequence length="304" mass="34137">MDYPVRIIVLVLWELLTIRSEARIFFGSSGVVAGQGLLTTGKVAHKQMGSVSTHIQRTIDNTAKTLTTEDTSVEKSLLRNASGSDEISKPSKVMSSSTTTMQTTNTQLKSVLETTAPSELAVPEFEDRNEQDEGGKGEEVRFLLQAIRLYTFICVTILYNYCTKYSKEPDANADEVRPDPPQENAEMGEGVAKEDTEPAKEKENMTQQVEDAKGNVPAPKKIQPKVGFSFEIHAFYLFNFKTLISLCFQIKPQIDFNQSEDSHFMTFLTVGLIIEGRAGARRNVRYRRLSQKDDPEAFREDVIY</sequence>
<dbReference type="AlphaFoldDB" id="A0A1I7XAW3"/>
<accession>A0A1I7XAW3</accession>
<feature type="compositionally biased region" description="Basic and acidic residues" evidence="1">
    <location>
        <begin position="191"/>
        <end position="204"/>
    </location>
</feature>
<feature type="region of interest" description="Disordered" evidence="1">
    <location>
        <begin position="169"/>
        <end position="218"/>
    </location>
</feature>